<name>A0A0H5Q3Q3_9ZZZZ</name>
<protein>
    <submittedName>
        <fullName evidence="1">Uncharacterized protein</fullName>
    </submittedName>
</protein>
<reference evidence="1" key="2">
    <citation type="submission" date="2015-07" db="EMBL/GenBank/DDBJ databases">
        <title>Plasmids, circular viruses and viroids from rat gut.</title>
        <authorList>
            <person name="Jorgensen T.J."/>
            <person name="Hansen M.A."/>
            <person name="Xu Z."/>
            <person name="Tabak M.A."/>
            <person name="Sorensen S.J."/>
            <person name="Hansen L.H."/>
        </authorList>
    </citation>
    <scope>NUCLEOTIDE SEQUENCE</scope>
    <source>
        <strain evidence="1">RGFK1122</strain>
    </source>
</reference>
<accession>A0A0H5Q3Q3</accession>
<reference evidence="1" key="1">
    <citation type="submission" date="2015-06" db="EMBL/GenBank/DDBJ databases">
        <authorList>
            <person name="Joergensen T."/>
        </authorList>
    </citation>
    <scope>NUCLEOTIDE SEQUENCE</scope>
    <source>
        <strain evidence="1">RGFK1122</strain>
    </source>
</reference>
<evidence type="ECO:0000313" key="1">
    <source>
        <dbReference type="EMBL" id="CRY96518.1"/>
    </source>
</evidence>
<dbReference type="AlphaFoldDB" id="A0A0H5Q3Q3"/>
<sequence length="193" mass="20038">MDIARVTAVWTGFNGAPGYSNFFFAVGGGVVSDRQQVADRVAGAFNSARTALASSVEINIQSEVAILSSETGVIQSFDAITPPAPVSGNGPGAYSGPTGACVNWRTSDVRNGRRIRGRTFLVPLSGSAYDTTGTLATSTLTSVRAFADAITGTDFDSEFGVWARPINGSGGVFASVDSYSVPDKAAVLRSRRD</sequence>
<organism evidence="1">
    <name type="scientific">uncultured prokaryote</name>
    <dbReference type="NCBI Taxonomy" id="198431"/>
    <lineage>
        <taxon>unclassified sequences</taxon>
        <taxon>environmental samples</taxon>
    </lineage>
</organism>
<dbReference type="EMBL" id="LN853703">
    <property type="protein sequence ID" value="CRY96518.1"/>
    <property type="molecule type" value="Genomic_DNA"/>
</dbReference>
<proteinExistence type="predicted"/>